<dbReference type="SUPFAM" id="SSF54001">
    <property type="entry name" value="Cysteine proteinases"/>
    <property type="match status" value="1"/>
</dbReference>
<comment type="caution">
    <text evidence="4">The sequence shown here is derived from an EMBL/GenBank/DDBJ whole genome shotgun (WGS) entry which is preliminary data.</text>
</comment>
<feature type="domain" description="Peptidase C1A papain C-terminal" evidence="3">
    <location>
        <begin position="97"/>
        <end position="325"/>
    </location>
</feature>
<dbReference type="Gene3D" id="3.90.70.10">
    <property type="entry name" value="Cysteine proteinases"/>
    <property type="match status" value="1"/>
</dbReference>
<proteinExistence type="inferred from homology"/>
<dbReference type="SUPFAM" id="SSF89372">
    <property type="entry name" value="Fucose-specific lectin"/>
    <property type="match status" value="1"/>
</dbReference>
<dbReference type="SMART" id="SM00645">
    <property type="entry name" value="Pept_C1"/>
    <property type="match status" value="1"/>
</dbReference>
<evidence type="ECO:0000256" key="1">
    <source>
        <dbReference type="ARBA" id="ARBA00008455"/>
    </source>
</evidence>
<dbReference type="OrthoDB" id="640249at2759"/>
<dbReference type="PANTHER" id="PTHR12411">
    <property type="entry name" value="CYSTEINE PROTEASE FAMILY C1-RELATED"/>
    <property type="match status" value="1"/>
</dbReference>
<evidence type="ECO:0000313" key="5">
    <source>
        <dbReference type="Proteomes" id="UP000754883"/>
    </source>
</evidence>
<keyword evidence="2" id="KW-0732">Signal</keyword>
<gene>
    <name evidence="4" type="ORF">CBYS24578_00015013</name>
</gene>
<protein>
    <recommendedName>
        <fullName evidence="3">Peptidase C1A papain C-terminal domain-containing protein</fullName>
    </recommendedName>
</protein>
<reference evidence="4 5" key="2">
    <citation type="submission" date="2021-10" db="EMBL/GenBank/DDBJ databases">
        <authorList>
            <person name="Piombo E."/>
        </authorList>
    </citation>
    <scope>NUCLEOTIDE SEQUENCE [LARGE SCALE GENOMIC DNA]</scope>
</reference>
<accession>A0A9N9UGL8</accession>
<feature type="signal peptide" evidence="2">
    <location>
        <begin position="1"/>
        <end position="23"/>
    </location>
</feature>
<dbReference type="CDD" id="cd02619">
    <property type="entry name" value="Peptidase_C1"/>
    <property type="match status" value="1"/>
</dbReference>
<dbReference type="AlphaFoldDB" id="A0A9N9UGL8"/>
<reference evidence="5" key="1">
    <citation type="submission" date="2019-06" db="EMBL/GenBank/DDBJ databases">
        <authorList>
            <person name="Broberg M."/>
        </authorList>
    </citation>
    <scope>NUCLEOTIDE SEQUENCE [LARGE SCALE GENOMIC DNA]</scope>
</reference>
<dbReference type="GO" id="GO:0008234">
    <property type="term" value="F:cysteine-type peptidase activity"/>
    <property type="evidence" value="ECO:0007669"/>
    <property type="project" value="InterPro"/>
</dbReference>
<comment type="similarity">
    <text evidence="1">Belongs to the peptidase C1 family.</text>
</comment>
<dbReference type="InterPro" id="IPR000668">
    <property type="entry name" value="Peptidase_C1A_C"/>
</dbReference>
<evidence type="ECO:0000256" key="2">
    <source>
        <dbReference type="SAM" id="SignalP"/>
    </source>
</evidence>
<keyword evidence="5" id="KW-1185">Reference proteome</keyword>
<feature type="chain" id="PRO_5040318280" description="Peptidase C1A papain C-terminal domain-containing protein" evidence="2">
    <location>
        <begin position="24"/>
        <end position="671"/>
    </location>
</feature>
<evidence type="ECO:0000259" key="3">
    <source>
        <dbReference type="SMART" id="SM00645"/>
    </source>
</evidence>
<sequence length="671" mass="75273">MNLLHKLTCYVAVLLFWVSFSEAASLVLPRNDTDDQLPYPSTGSQVTPDDLNAFPVISDKELDEIFSERIAYQYQDLDVTSVNTSSQDIAARQANTRPRTVDWRLRWGVSWLTTIQDQNPCNNCWIFVAIALVESMTRIEHGIWAKRSEGDLRDGHLSDLPLASRPNDYCAQSGDYVKALNWVQQEGLADPGCWAWSPTNTRPTGYRPCVDRSGCTVKIPQGVVSLGTDLEKQKNWIDKVGPLAVVYDLVQAFEGLKGDTVFVAPANPQPGSKPSGQHVPLIVGYDDDRGAWLVRNSWGSWWGNGGYGWIKYGQMNENSYTKFGVRYTDPDPWSLRRLHNGNMIVTGRSGVNHKNFELAVCRGSGHGVHWMRAGGENNDFSWKTIANIWQPGDASLRCVGQLAITSSFNRNIDLLYWSAGNNIVRKYYDQNTKTWTQKEVLGNRRIGGYPSLVTYHGAFVCVVRHQDGSLWHYETNGGFWRANNAIVTKGVRMSGPALVHANVGKFGHYYAVAVMDDSSLKLFWLDNDTPSAQWQPGESFGLLIGWTPPVMIQTNYATSTEHGIGDFEVFTVLGGRVLRYRRDNSDLRAGQVPKNGADREERWQLVESFNSPDGKVKHVWSAMQGPFGQQLEVVVELEDGRMQTLFREWACNCWKLAMAPGASIPISWTIT</sequence>
<dbReference type="Pfam" id="PF00112">
    <property type="entry name" value="Peptidase_C1"/>
    <property type="match status" value="1"/>
</dbReference>
<evidence type="ECO:0000313" key="4">
    <source>
        <dbReference type="EMBL" id="CAG9987785.1"/>
    </source>
</evidence>
<dbReference type="GO" id="GO:0006508">
    <property type="term" value="P:proteolysis"/>
    <property type="evidence" value="ECO:0007669"/>
    <property type="project" value="InterPro"/>
</dbReference>
<dbReference type="EMBL" id="CABFNO020001436">
    <property type="protein sequence ID" value="CAG9987785.1"/>
    <property type="molecule type" value="Genomic_DNA"/>
</dbReference>
<name>A0A9N9UGL8_9HYPO</name>
<dbReference type="InterPro" id="IPR013128">
    <property type="entry name" value="Peptidase_C1A"/>
</dbReference>
<organism evidence="4 5">
    <name type="scientific">Clonostachys byssicola</name>
    <dbReference type="NCBI Taxonomy" id="160290"/>
    <lineage>
        <taxon>Eukaryota</taxon>
        <taxon>Fungi</taxon>
        <taxon>Dikarya</taxon>
        <taxon>Ascomycota</taxon>
        <taxon>Pezizomycotina</taxon>
        <taxon>Sordariomycetes</taxon>
        <taxon>Hypocreomycetidae</taxon>
        <taxon>Hypocreales</taxon>
        <taxon>Bionectriaceae</taxon>
        <taxon>Clonostachys</taxon>
    </lineage>
</organism>
<dbReference type="InterPro" id="IPR038765">
    <property type="entry name" value="Papain-like_cys_pep_sf"/>
</dbReference>
<dbReference type="Proteomes" id="UP000754883">
    <property type="component" value="Unassembled WGS sequence"/>
</dbReference>